<evidence type="ECO:0000313" key="3">
    <source>
        <dbReference type="EMBL" id="MYN19245.1"/>
    </source>
</evidence>
<sequence length="435" mass="47634">MGLFSIFKKTDTTPAPAPSDDDEAARLAANSETERQQQQARQREIARATAMKIDAIESAMTFDIFNEPEPAWGSQRAARPAKPKTAAGPDTQALDDLPTTILLRDDDLPQQAVAAETAPVVEEIAILYANGQGAVAEQLLTASVAEAGGDRTVWWMLFDLYQVSGQRERFDNLSIDYASTFETSPPPWNAPAEPAAASSGWAGLTPTEAFAGVLDPRIDAQLERLRQAAAASPVLRLEFSRVTAVEPAGCALLLDTLRKLQAQQRELILVGADALAALIRDGIAVGRRDDTEAPWLLLLELLQLLNREKEFEETAMDYCVTFEVSPPSFTAPHKVATATARKVSASPDRFMLPPLLEGQLGPLLGQIQHYADQYQTLVFDCSRLARIDYACANQLHASLAQLDKKIEFRDVNHLVTALLRLLGFADIARIYPHNY</sequence>
<dbReference type="Proteomes" id="UP000484875">
    <property type="component" value="Unassembled WGS sequence"/>
</dbReference>
<dbReference type="InterPro" id="IPR058548">
    <property type="entry name" value="MlaB-like_STAS"/>
</dbReference>
<comment type="caution">
    <text evidence="3">The sequence shown here is derived from an EMBL/GenBank/DDBJ whole genome shotgun (WGS) entry which is preliminary data.</text>
</comment>
<gene>
    <name evidence="3" type="ORF">GTP81_21090</name>
</gene>
<evidence type="ECO:0000259" key="2">
    <source>
        <dbReference type="Pfam" id="PF13466"/>
    </source>
</evidence>
<protein>
    <recommendedName>
        <fullName evidence="2">MlaB-like STAS domain-containing protein</fullName>
    </recommendedName>
</protein>
<name>A0A845HP18_9BURK</name>
<feature type="compositionally biased region" description="Low complexity" evidence="1">
    <location>
        <begin position="76"/>
        <end position="87"/>
    </location>
</feature>
<keyword evidence="4" id="KW-1185">Reference proteome</keyword>
<reference evidence="3 4" key="1">
    <citation type="submission" date="2019-12" db="EMBL/GenBank/DDBJ databases">
        <title>Novel species isolated from a subtropical stream in China.</title>
        <authorList>
            <person name="Lu H."/>
        </authorList>
    </citation>
    <scope>NUCLEOTIDE SEQUENCE [LARGE SCALE GENOMIC DNA]</scope>
    <source>
        <strain evidence="3 4">FT107W</strain>
    </source>
</reference>
<dbReference type="RefSeq" id="WP_161091708.1">
    <property type="nucleotide sequence ID" value="NZ_WWCV01000043.1"/>
</dbReference>
<evidence type="ECO:0000313" key="4">
    <source>
        <dbReference type="Proteomes" id="UP000484875"/>
    </source>
</evidence>
<dbReference type="SUPFAM" id="SSF52091">
    <property type="entry name" value="SpoIIaa-like"/>
    <property type="match status" value="1"/>
</dbReference>
<dbReference type="InterPro" id="IPR036513">
    <property type="entry name" value="STAS_dom_sf"/>
</dbReference>
<organism evidence="3 4">
    <name type="scientific">Duganella vulcania</name>
    <dbReference type="NCBI Taxonomy" id="2692166"/>
    <lineage>
        <taxon>Bacteria</taxon>
        <taxon>Pseudomonadati</taxon>
        <taxon>Pseudomonadota</taxon>
        <taxon>Betaproteobacteria</taxon>
        <taxon>Burkholderiales</taxon>
        <taxon>Oxalobacteraceae</taxon>
        <taxon>Telluria group</taxon>
        <taxon>Duganella</taxon>
    </lineage>
</organism>
<dbReference type="Pfam" id="PF13466">
    <property type="entry name" value="STAS_2"/>
    <property type="match status" value="1"/>
</dbReference>
<accession>A0A845HP18</accession>
<dbReference type="AlphaFoldDB" id="A0A845HP18"/>
<proteinExistence type="predicted"/>
<feature type="region of interest" description="Disordered" evidence="1">
    <location>
        <begin position="1"/>
        <end position="43"/>
    </location>
</feature>
<evidence type="ECO:0000256" key="1">
    <source>
        <dbReference type="SAM" id="MobiDB-lite"/>
    </source>
</evidence>
<dbReference type="Gene3D" id="3.30.750.24">
    <property type="entry name" value="STAS domain"/>
    <property type="match status" value="1"/>
</dbReference>
<dbReference type="EMBL" id="WWCV01000043">
    <property type="protein sequence ID" value="MYN19245.1"/>
    <property type="molecule type" value="Genomic_DNA"/>
</dbReference>
<feature type="region of interest" description="Disordered" evidence="1">
    <location>
        <begin position="71"/>
        <end position="93"/>
    </location>
</feature>
<feature type="domain" description="MlaB-like STAS" evidence="2">
    <location>
        <begin position="363"/>
        <end position="424"/>
    </location>
</feature>